<evidence type="ECO:0000313" key="2">
    <source>
        <dbReference type="EMBL" id="MCZ0864582.1"/>
    </source>
</evidence>
<dbReference type="SUPFAM" id="SSF46785">
    <property type="entry name" value="Winged helix' DNA-binding domain"/>
    <property type="match status" value="1"/>
</dbReference>
<accession>A0A9J6RIS0</accession>
<sequence length="334" mass="37188">MNSQTHALATPSSPAQQAQQYAAALLALCKASADQLRLDILRVLSRDSFGVLELCTILDYKQSGLSHHLKLLATAGLLITRREGNTIFYRRAHHALDHKLDALQRGVFDAADQLRLSPEVEKRLSEVQNHRAQRSRDFFNRHADSFNEQQEQIAAYDIYASNCASLVLRNANTAGNVLEVGPGEGAFLAELAPHFATVYALDNSEQMLNKAQAFAQQQALANIEFIHGDSKHESLKSIQVDSIVVNMVLHHVPSPAEMFKDLAQLLNQQGRLFITDLCSHDQLWAQEACGDLWLGFEPEDLSSWAESAGLTEGQSVYLTQLNGFRVQIREFIKP</sequence>
<protein>
    <submittedName>
        <fullName evidence="2">Metalloregulator ArsR/SmtB family transcription factor</fullName>
    </submittedName>
</protein>
<dbReference type="Gene3D" id="1.10.10.10">
    <property type="entry name" value="Winged helix-like DNA-binding domain superfamily/Winged helix DNA-binding domain"/>
    <property type="match status" value="1"/>
</dbReference>
<proteinExistence type="predicted"/>
<dbReference type="PROSITE" id="PS50987">
    <property type="entry name" value="HTH_ARSR_2"/>
    <property type="match status" value="1"/>
</dbReference>
<dbReference type="PRINTS" id="PR00778">
    <property type="entry name" value="HTHARSR"/>
</dbReference>
<gene>
    <name evidence="2" type="ORF">O0V09_05185</name>
</gene>
<dbReference type="Pfam" id="PF13489">
    <property type="entry name" value="Methyltransf_23"/>
    <property type="match status" value="1"/>
</dbReference>
<dbReference type="AlphaFoldDB" id="A0A9J6RIS0"/>
<reference evidence="2 3" key="1">
    <citation type="submission" date="2022-12" db="EMBL/GenBank/DDBJ databases">
        <title>Dasania phycosphaerae sp. nov., isolated from particulate material of the south coast of Korea.</title>
        <authorList>
            <person name="Jiang Y."/>
        </authorList>
    </citation>
    <scope>NUCLEOTIDE SEQUENCE [LARGE SCALE GENOMIC DNA]</scope>
    <source>
        <strain evidence="2 3">GY-19</strain>
    </source>
</reference>
<dbReference type="Proteomes" id="UP001069090">
    <property type="component" value="Unassembled WGS sequence"/>
</dbReference>
<feature type="domain" description="HTH arsR-type" evidence="1">
    <location>
        <begin position="17"/>
        <end position="114"/>
    </location>
</feature>
<dbReference type="SMART" id="SM00418">
    <property type="entry name" value="HTH_ARSR"/>
    <property type="match status" value="1"/>
</dbReference>
<dbReference type="CDD" id="cd02440">
    <property type="entry name" value="AdoMet_MTases"/>
    <property type="match status" value="1"/>
</dbReference>
<keyword evidence="3" id="KW-1185">Reference proteome</keyword>
<dbReference type="PANTHER" id="PTHR43861">
    <property type="entry name" value="TRANS-ACONITATE 2-METHYLTRANSFERASE-RELATED"/>
    <property type="match status" value="1"/>
</dbReference>
<dbReference type="SUPFAM" id="SSF53335">
    <property type="entry name" value="S-adenosyl-L-methionine-dependent methyltransferases"/>
    <property type="match status" value="1"/>
</dbReference>
<comment type="caution">
    <text evidence="2">The sequence shown here is derived from an EMBL/GenBank/DDBJ whole genome shotgun (WGS) entry which is preliminary data.</text>
</comment>
<name>A0A9J6RIS0_9GAMM</name>
<dbReference type="InterPro" id="IPR001845">
    <property type="entry name" value="HTH_ArsR_DNA-bd_dom"/>
</dbReference>
<dbReference type="RefSeq" id="WP_258330734.1">
    <property type="nucleotide sequence ID" value="NZ_JAPTGG010000003.1"/>
</dbReference>
<organism evidence="2 3">
    <name type="scientific">Dasania phycosphaerae</name>
    <dbReference type="NCBI Taxonomy" id="2950436"/>
    <lineage>
        <taxon>Bacteria</taxon>
        <taxon>Pseudomonadati</taxon>
        <taxon>Pseudomonadota</taxon>
        <taxon>Gammaproteobacteria</taxon>
        <taxon>Cellvibrionales</taxon>
        <taxon>Spongiibacteraceae</taxon>
        <taxon>Dasania</taxon>
    </lineage>
</organism>
<dbReference type="InterPro" id="IPR011991">
    <property type="entry name" value="ArsR-like_HTH"/>
</dbReference>
<evidence type="ECO:0000259" key="1">
    <source>
        <dbReference type="PROSITE" id="PS50987"/>
    </source>
</evidence>
<dbReference type="CDD" id="cd00090">
    <property type="entry name" value="HTH_ARSR"/>
    <property type="match status" value="1"/>
</dbReference>
<dbReference type="GO" id="GO:0003700">
    <property type="term" value="F:DNA-binding transcription factor activity"/>
    <property type="evidence" value="ECO:0007669"/>
    <property type="project" value="InterPro"/>
</dbReference>
<dbReference type="InterPro" id="IPR029063">
    <property type="entry name" value="SAM-dependent_MTases_sf"/>
</dbReference>
<evidence type="ECO:0000313" key="3">
    <source>
        <dbReference type="Proteomes" id="UP001069090"/>
    </source>
</evidence>
<dbReference type="NCBIfam" id="NF033788">
    <property type="entry name" value="HTH_metalloreg"/>
    <property type="match status" value="1"/>
</dbReference>
<dbReference type="EMBL" id="JAPTGG010000003">
    <property type="protein sequence ID" value="MCZ0864582.1"/>
    <property type="molecule type" value="Genomic_DNA"/>
</dbReference>
<dbReference type="Gene3D" id="3.40.50.150">
    <property type="entry name" value="Vaccinia Virus protein VP39"/>
    <property type="match status" value="1"/>
</dbReference>
<dbReference type="InterPro" id="IPR036390">
    <property type="entry name" value="WH_DNA-bd_sf"/>
</dbReference>
<dbReference type="Pfam" id="PF01022">
    <property type="entry name" value="HTH_5"/>
    <property type="match status" value="1"/>
</dbReference>
<dbReference type="InterPro" id="IPR036388">
    <property type="entry name" value="WH-like_DNA-bd_sf"/>
</dbReference>